<organism evidence="1 2">
    <name type="scientific">Candidatus Kerfeldbacteria bacterium CG_4_10_14_0_8_um_filter_42_10</name>
    <dbReference type="NCBI Taxonomy" id="2014248"/>
    <lineage>
        <taxon>Bacteria</taxon>
        <taxon>Candidatus Kerfeldiibacteriota</taxon>
    </lineage>
</organism>
<dbReference type="Proteomes" id="UP000230779">
    <property type="component" value="Unassembled WGS sequence"/>
</dbReference>
<reference evidence="1 2" key="1">
    <citation type="submission" date="2017-09" db="EMBL/GenBank/DDBJ databases">
        <title>Depth-based differentiation of microbial function through sediment-hosted aquifers and enrichment of novel symbionts in the deep terrestrial subsurface.</title>
        <authorList>
            <person name="Probst A.J."/>
            <person name="Ladd B."/>
            <person name="Jarett J.K."/>
            <person name="Geller-Mcgrath D.E."/>
            <person name="Sieber C.M."/>
            <person name="Emerson J.B."/>
            <person name="Anantharaman K."/>
            <person name="Thomas B.C."/>
            <person name="Malmstrom R."/>
            <person name="Stieglmeier M."/>
            <person name="Klingl A."/>
            <person name="Woyke T."/>
            <person name="Ryan C.M."/>
            <person name="Banfield J.F."/>
        </authorList>
    </citation>
    <scope>NUCLEOTIDE SEQUENCE [LARGE SCALE GENOMIC DNA]</scope>
    <source>
        <strain evidence="1">CG_4_10_14_0_8_um_filter_42_10</strain>
    </source>
</reference>
<sequence length="312" mass="37434">MEHQSLLEKSILTTICYFDIFDYPLTLVEIWKWLFMKDWNPQEKVDLTALHKILDQSAYLKKNIDSRSGFYFLKGRQKTVEIRKERYNIAEVKFRKAQKIIRLLRLIPFVKMIAICNTLAISNSRRRADIDLFIITKHNRVWQTRFWTTGFLKLFGLRPLPNKTQDTFCASFFIDENNLNLNKIAIKDDVYLPYWISQVYPIYDEGIYKKFVQENQWVRDELQNSLFVRPTARRKVNAVPLIKQVLSPFCRLLPEQIFKHFQLKIMPARLKALANKDSRVIIQDHMLKFHDIDRRDEFKKLFYQKLADTSNE</sequence>
<evidence type="ECO:0000313" key="2">
    <source>
        <dbReference type="Proteomes" id="UP000230779"/>
    </source>
</evidence>
<name>A0A2M7RGD6_9BACT</name>
<accession>A0A2M7RGD6</accession>
<dbReference type="EMBL" id="PFMD01000074">
    <property type="protein sequence ID" value="PIY95632.1"/>
    <property type="molecule type" value="Genomic_DNA"/>
</dbReference>
<dbReference type="AlphaFoldDB" id="A0A2M7RGD6"/>
<gene>
    <name evidence="1" type="ORF">COY66_06250</name>
</gene>
<evidence type="ECO:0000313" key="1">
    <source>
        <dbReference type="EMBL" id="PIY95632.1"/>
    </source>
</evidence>
<protein>
    <recommendedName>
        <fullName evidence="3">Polymerase nucleotidyl transferase domain-containing protein</fullName>
    </recommendedName>
</protein>
<comment type="caution">
    <text evidence="1">The sequence shown here is derived from an EMBL/GenBank/DDBJ whole genome shotgun (WGS) entry which is preliminary data.</text>
</comment>
<proteinExistence type="predicted"/>
<evidence type="ECO:0008006" key="3">
    <source>
        <dbReference type="Google" id="ProtNLM"/>
    </source>
</evidence>